<organism evidence="1 2">
    <name type="scientific">Pseudomonas saponiphila</name>
    <dbReference type="NCBI Taxonomy" id="556534"/>
    <lineage>
        <taxon>Bacteria</taxon>
        <taxon>Pseudomonadati</taxon>
        <taxon>Pseudomonadota</taxon>
        <taxon>Gammaproteobacteria</taxon>
        <taxon>Pseudomonadales</taxon>
        <taxon>Pseudomonadaceae</taxon>
        <taxon>Pseudomonas</taxon>
    </lineage>
</organism>
<keyword evidence="2" id="KW-1185">Reference proteome</keyword>
<protein>
    <submittedName>
        <fullName evidence="1">Uncharacterized protein</fullName>
    </submittedName>
</protein>
<sequence length="63" mass="7283">MRELISREPWWANPPLPGQGDLDVSWGYLEVYSSPEGFEFVFVDEPPSLEEITSRKACRLAQR</sequence>
<reference evidence="2" key="1">
    <citation type="submission" date="2016-10" db="EMBL/GenBank/DDBJ databases">
        <authorList>
            <person name="Varghese N."/>
            <person name="Submissions S."/>
        </authorList>
    </citation>
    <scope>NUCLEOTIDE SEQUENCE [LARGE SCALE GENOMIC DNA]</scope>
    <source>
        <strain evidence="2">DSM 9751</strain>
    </source>
</reference>
<proteinExistence type="predicted"/>
<evidence type="ECO:0000313" key="1">
    <source>
        <dbReference type="EMBL" id="SED34049.1"/>
    </source>
</evidence>
<gene>
    <name evidence="1" type="ORF">SAMN05216178_6852</name>
</gene>
<evidence type="ECO:0000313" key="2">
    <source>
        <dbReference type="Proteomes" id="UP000198982"/>
    </source>
</evidence>
<name>A0A1H4ZVC4_9PSED</name>
<dbReference type="Proteomes" id="UP000198982">
    <property type="component" value="Unassembled WGS sequence"/>
</dbReference>
<dbReference type="EMBL" id="FNTJ01000003">
    <property type="protein sequence ID" value="SED34049.1"/>
    <property type="molecule type" value="Genomic_DNA"/>
</dbReference>
<accession>A0A1H4ZVC4</accession>
<dbReference type="AlphaFoldDB" id="A0A1H4ZVC4"/>